<sequence>MKKPKYPDITVKLSGTDGNAFSIIGNCCRAARKAGLSKQEIQAFMDDASKSDYHNVIRVAMRWFNCQ</sequence>
<comment type="caution">
    <text evidence="1">The sequence shown here is derived from an EMBL/GenBank/DDBJ whole genome shotgun (WGS) entry which is preliminary data.</text>
</comment>
<dbReference type="EMBL" id="LAHD01000173">
    <property type="protein sequence ID" value="PHJ94022.1"/>
    <property type="molecule type" value="Genomic_DNA"/>
</dbReference>
<dbReference type="Proteomes" id="UP000222310">
    <property type="component" value="Unassembled WGS sequence"/>
</dbReference>
<organism evidence="1 2">
    <name type="scientific">Nostoc linckia z8</name>
    <dbReference type="NCBI Taxonomy" id="1628746"/>
    <lineage>
        <taxon>Bacteria</taxon>
        <taxon>Bacillati</taxon>
        <taxon>Cyanobacteriota</taxon>
        <taxon>Cyanophyceae</taxon>
        <taxon>Nostocales</taxon>
        <taxon>Nostocaceae</taxon>
        <taxon>Nostoc</taxon>
    </lineage>
</organism>
<evidence type="ECO:0000313" key="2">
    <source>
        <dbReference type="Proteomes" id="UP000222310"/>
    </source>
</evidence>
<accession>A0A9Q5Z571</accession>
<name>A0A9Q5Z571_NOSLI</name>
<evidence type="ECO:0000313" key="1">
    <source>
        <dbReference type="EMBL" id="PHJ94022.1"/>
    </source>
</evidence>
<proteinExistence type="predicted"/>
<dbReference type="AlphaFoldDB" id="A0A9Q5Z571"/>
<gene>
    <name evidence="1" type="ORF">VF08_34395</name>
</gene>
<dbReference type="GeneID" id="57097341"/>
<dbReference type="RefSeq" id="WP_099072979.1">
    <property type="nucleotide sequence ID" value="NZ_LAHD01000173.1"/>
</dbReference>
<protein>
    <submittedName>
        <fullName evidence="1">Uncharacterized protein</fullName>
    </submittedName>
</protein>
<reference evidence="1 2" key="1">
    <citation type="submission" date="2015-02" db="EMBL/GenBank/DDBJ databases">
        <title>Nostoc linckia genome annotation.</title>
        <authorList>
            <person name="Zhou Z."/>
        </authorList>
    </citation>
    <scope>NUCLEOTIDE SEQUENCE [LARGE SCALE GENOMIC DNA]</scope>
    <source>
        <strain evidence="2">z8</strain>
    </source>
</reference>